<proteinExistence type="predicted"/>
<dbReference type="EMBL" id="KZ293425">
    <property type="protein sequence ID" value="PBK70762.1"/>
    <property type="molecule type" value="Genomic_DNA"/>
</dbReference>
<protein>
    <submittedName>
        <fullName evidence="2">Uncharacterized protein</fullName>
    </submittedName>
</protein>
<accession>A0A2H3BUV5</accession>
<dbReference type="Pfam" id="PF18759">
    <property type="entry name" value="Plavaka"/>
    <property type="match status" value="1"/>
</dbReference>
<dbReference type="Proteomes" id="UP000218334">
    <property type="component" value="Unassembled WGS sequence"/>
</dbReference>
<organism evidence="2 3">
    <name type="scientific">Armillaria solidipes</name>
    <dbReference type="NCBI Taxonomy" id="1076256"/>
    <lineage>
        <taxon>Eukaryota</taxon>
        <taxon>Fungi</taxon>
        <taxon>Dikarya</taxon>
        <taxon>Basidiomycota</taxon>
        <taxon>Agaricomycotina</taxon>
        <taxon>Agaricomycetes</taxon>
        <taxon>Agaricomycetidae</taxon>
        <taxon>Agaricales</taxon>
        <taxon>Marasmiineae</taxon>
        <taxon>Physalacriaceae</taxon>
        <taxon>Armillaria</taxon>
    </lineage>
</organism>
<sequence>MSVSQIYCTVDQLELNEVADAPTFIPRVSKTTTENHRKTSSNPFYPFINVTIFRLFAWFYQSTSKSLSDITSLVRNVIRAPDFDPDHFADNFDAAKAVTALDKVDDSSLPFSSSSGWYETSVTIKLPQTGVENVSEDEAPEFEVTGVYHRDLLDVVISAFQDTSFFDMHLKGFTEMWKPGNGQASERVFGEAYTSDIYLAMEDEISSLPSDGLETVVVPLIGYSDSTHLTNFGTAALWPIYLAFGLLSKYIRAQPTSGSSHHLAYMPVLPDTIQDAYSQYFGRPASPAILTYLKRELFHAIWKKLLSPRFKDAYINGIIILALLASIKNLGKYLCPRCLILKEKVHEMGTVNDMKRRKGKQRADTERCQWWIEKVRSWIYRDGDVVDGKTVNTILNRESLSSTWNAFSLVLSPMFNFYQMFVVDLLHEIKLGTWKALFIHLLRLCQCYGADLVQELNRRFRMVPTFGRGTIRRFNNNVSDLKNFAARDYEDILQCAMPCFKGLLPTKLNTLVLDLIFLFACWHAHAKLRMHTESSLSIFTRLTSQLGSLMRKFKARREINALKKKGKTIAHVGQAACKAKGKISTAKLKKKFSLSTYKYHAMGDYPAMIRAFGTTDSYSMQSGELEHRRVKRFYGRTNKSKTFAKQISLHVQRQQHLSSTRTKTYLNAWLRENSGDVACMGFLSKLKDHLLSRLLGGDEFSDLDRQNLIIMNNCIYSHQILCINYTTYDVRQNQDSINPCTRSDIMMLACEDSADDQSHPYLYARVIGIFHATVRLVGTQNSSQNDSAKSMEFLWDWLRYYVNIFVDRDMFKCYCGDGVGHKNTREHTIRLWHELLDAFGLLQSDDLSDLDSLDDDGEQKDDDSDDGNDNDNGDNEGDNNPEDSEDDTDDYDFQGDSGDDNEGEDDEDYEGDEDDQWVDDDYVELNEAEEDDKFDQEGLCGFAAL</sequence>
<feature type="region of interest" description="Disordered" evidence="1">
    <location>
        <begin position="850"/>
        <end position="920"/>
    </location>
</feature>
<reference evidence="3" key="1">
    <citation type="journal article" date="2017" name="Nat. Ecol. Evol.">
        <title>Genome expansion and lineage-specific genetic innovations in the forest pathogenic fungi Armillaria.</title>
        <authorList>
            <person name="Sipos G."/>
            <person name="Prasanna A.N."/>
            <person name="Walter M.C."/>
            <person name="O'Connor E."/>
            <person name="Balint B."/>
            <person name="Krizsan K."/>
            <person name="Kiss B."/>
            <person name="Hess J."/>
            <person name="Varga T."/>
            <person name="Slot J."/>
            <person name="Riley R."/>
            <person name="Boka B."/>
            <person name="Rigling D."/>
            <person name="Barry K."/>
            <person name="Lee J."/>
            <person name="Mihaltcheva S."/>
            <person name="LaButti K."/>
            <person name="Lipzen A."/>
            <person name="Waldron R."/>
            <person name="Moloney N.M."/>
            <person name="Sperisen C."/>
            <person name="Kredics L."/>
            <person name="Vagvoelgyi C."/>
            <person name="Patrignani A."/>
            <person name="Fitzpatrick D."/>
            <person name="Nagy I."/>
            <person name="Doyle S."/>
            <person name="Anderson J.B."/>
            <person name="Grigoriev I.V."/>
            <person name="Gueldener U."/>
            <person name="Muensterkoetter M."/>
            <person name="Nagy L.G."/>
        </authorList>
    </citation>
    <scope>NUCLEOTIDE SEQUENCE [LARGE SCALE GENOMIC DNA]</scope>
    <source>
        <strain evidence="3">28-4</strain>
    </source>
</reference>
<evidence type="ECO:0000313" key="2">
    <source>
        <dbReference type="EMBL" id="PBK70762.1"/>
    </source>
</evidence>
<evidence type="ECO:0000256" key="1">
    <source>
        <dbReference type="SAM" id="MobiDB-lite"/>
    </source>
</evidence>
<dbReference type="AlphaFoldDB" id="A0A2H3BUV5"/>
<gene>
    <name evidence="2" type="ORF">ARMSODRAFT_1083781</name>
</gene>
<keyword evidence="3" id="KW-1185">Reference proteome</keyword>
<name>A0A2H3BUV5_9AGAR</name>
<dbReference type="InterPro" id="IPR041078">
    <property type="entry name" value="Plavaka"/>
</dbReference>
<evidence type="ECO:0000313" key="3">
    <source>
        <dbReference type="Proteomes" id="UP000218334"/>
    </source>
</evidence>
<dbReference type="STRING" id="1076256.A0A2H3BUV5"/>